<sequence>MYALMKKEIWVPCLICKQLLLYSFIRVGDRSTLNCCYISCASPLLWKELGCGRSACHPRRVPSYKSRSASAYTLWYCTTIPRNLQQTECGISLYIIQQFWLPLSLNCQLKTSVMNLSVQALILPLHSIIYHNKIRCVEFQIQLNSSSMFS</sequence>
<gene>
    <name evidence="1" type="ORF">XELAEV_18042500mg</name>
</gene>
<evidence type="ECO:0000313" key="2">
    <source>
        <dbReference type="Proteomes" id="UP000694892"/>
    </source>
</evidence>
<evidence type="ECO:0000313" key="1">
    <source>
        <dbReference type="EMBL" id="OCT66241.1"/>
    </source>
</evidence>
<reference evidence="2" key="1">
    <citation type="journal article" date="2016" name="Nature">
        <title>Genome evolution in the allotetraploid frog Xenopus laevis.</title>
        <authorList>
            <person name="Session A.M."/>
            <person name="Uno Y."/>
            <person name="Kwon T."/>
            <person name="Chapman J.A."/>
            <person name="Toyoda A."/>
            <person name="Takahashi S."/>
            <person name="Fukui A."/>
            <person name="Hikosaka A."/>
            <person name="Suzuki A."/>
            <person name="Kondo M."/>
            <person name="van Heeringen S.J."/>
            <person name="Quigley I."/>
            <person name="Heinz S."/>
            <person name="Ogino H."/>
            <person name="Ochi H."/>
            <person name="Hellsten U."/>
            <person name="Lyons J.B."/>
            <person name="Simakov O."/>
            <person name="Putnam N."/>
            <person name="Stites J."/>
            <person name="Kuroki Y."/>
            <person name="Tanaka T."/>
            <person name="Michiue T."/>
            <person name="Watanabe M."/>
            <person name="Bogdanovic O."/>
            <person name="Lister R."/>
            <person name="Georgiou G."/>
            <person name="Paranjpe S.S."/>
            <person name="van Kruijsbergen I."/>
            <person name="Shu S."/>
            <person name="Carlson J."/>
            <person name="Kinoshita T."/>
            <person name="Ohta Y."/>
            <person name="Mawaribuchi S."/>
            <person name="Jenkins J."/>
            <person name="Grimwood J."/>
            <person name="Schmutz J."/>
            <person name="Mitros T."/>
            <person name="Mozaffari S.V."/>
            <person name="Suzuki Y."/>
            <person name="Haramoto Y."/>
            <person name="Yamamoto T.S."/>
            <person name="Takagi C."/>
            <person name="Heald R."/>
            <person name="Miller K."/>
            <person name="Haudenschild C."/>
            <person name="Kitzman J."/>
            <person name="Nakayama T."/>
            <person name="Izutsu Y."/>
            <person name="Robert J."/>
            <person name="Fortriede J."/>
            <person name="Burns K."/>
            <person name="Lotay V."/>
            <person name="Karimi K."/>
            <person name="Yasuoka Y."/>
            <person name="Dichmann D.S."/>
            <person name="Flajnik M.F."/>
            <person name="Houston D.W."/>
            <person name="Shendure J."/>
            <person name="DuPasquier L."/>
            <person name="Vize P.D."/>
            <person name="Zorn A.M."/>
            <person name="Ito M."/>
            <person name="Marcotte E.M."/>
            <person name="Wallingford J.B."/>
            <person name="Ito Y."/>
            <person name="Asashima M."/>
            <person name="Ueno N."/>
            <person name="Matsuda Y."/>
            <person name="Veenstra G.J."/>
            <person name="Fujiyama A."/>
            <person name="Harland R.M."/>
            <person name="Taira M."/>
            <person name="Rokhsar D.S."/>
        </authorList>
    </citation>
    <scope>NUCLEOTIDE SEQUENCE [LARGE SCALE GENOMIC DNA]</scope>
    <source>
        <strain evidence="2">J</strain>
    </source>
</reference>
<organism evidence="1 2">
    <name type="scientific">Xenopus laevis</name>
    <name type="common">African clawed frog</name>
    <dbReference type="NCBI Taxonomy" id="8355"/>
    <lineage>
        <taxon>Eukaryota</taxon>
        <taxon>Metazoa</taxon>
        <taxon>Chordata</taxon>
        <taxon>Craniata</taxon>
        <taxon>Vertebrata</taxon>
        <taxon>Euteleostomi</taxon>
        <taxon>Amphibia</taxon>
        <taxon>Batrachia</taxon>
        <taxon>Anura</taxon>
        <taxon>Pipoidea</taxon>
        <taxon>Pipidae</taxon>
        <taxon>Xenopodinae</taxon>
        <taxon>Xenopus</taxon>
        <taxon>Xenopus</taxon>
    </lineage>
</organism>
<dbReference type="Proteomes" id="UP000694892">
    <property type="component" value="Chromosome 8S"/>
</dbReference>
<accession>A0A974H6K1</accession>
<protein>
    <submittedName>
        <fullName evidence="1">Uncharacterized protein</fullName>
    </submittedName>
</protein>
<proteinExistence type="predicted"/>
<dbReference type="AlphaFoldDB" id="A0A974H6K1"/>
<name>A0A974H6K1_XENLA</name>
<dbReference type="EMBL" id="CM004481">
    <property type="protein sequence ID" value="OCT66241.1"/>
    <property type="molecule type" value="Genomic_DNA"/>
</dbReference>